<evidence type="ECO:0000256" key="2">
    <source>
        <dbReference type="ARBA" id="ARBA00023287"/>
    </source>
</evidence>
<proteinExistence type="predicted"/>
<keyword evidence="3" id="KW-0812">Transmembrane</keyword>
<comment type="caution">
    <text evidence="4">The sequence shown here is derived from an EMBL/GenBank/DDBJ whole genome shotgun (WGS) entry which is preliminary data.</text>
</comment>
<dbReference type="EMBL" id="JAQKAB010000006">
    <property type="protein sequence ID" value="MDA7026959.1"/>
    <property type="molecule type" value="Genomic_DNA"/>
</dbReference>
<evidence type="ECO:0000256" key="1">
    <source>
        <dbReference type="ARBA" id="ARBA00004241"/>
    </source>
</evidence>
<protein>
    <submittedName>
        <fullName evidence="4">Competence type IV pilus minor pilin ComGD</fullName>
    </submittedName>
</protein>
<dbReference type="NCBIfam" id="NF040982">
    <property type="entry name" value="ComGD"/>
    <property type="match status" value="1"/>
</dbReference>
<keyword evidence="3" id="KW-1133">Transmembrane helix</keyword>
<comment type="subcellular location">
    <subcellularLocation>
        <location evidence="1">Cell surface</location>
    </subcellularLocation>
</comment>
<evidence type="ECO:0000256" key="3">
    <source>
        <dbReference type="SAM" id="Phobius"/>
    </source>
</evidence>
<reference evidence="4 5" key="1">
    <citation type="submission" date="2023-01" db="EMBL/GenBank/DDBJ databases">
        <title>Bacillus changyiensis sp. nov., isolated from a coastal deposit.</title>
        <authorList>
            <person name="Xiao G."/>
            <person name="Lai Q."/>
            <person name="Hu Z."/>
            <person name="Shao Z."/>
        </authorList>
    </citation>
    <scope>NUCLEOTIDE SEQUENCE [LARGE SCALE GENOMIC DNA]</scope>
    <source>
        <strain evidence="4 5">CLL-7-23</strain>
    </source>
</reference>
<keyword evidence="3" id="KW-0472">Membrane</keyword>
<keyword evidence="5" id="KW-1185">Reference proteome</keyword>
<name>A0ABT4X3V0_9BACI</name>
<dbReference type="RefSeq" id="WP_271340822.1">
    <property type="nucleotide sequence ID" value="NZ_JAQKAB010000006.1"/>
</dbReference>
<dbReference type="InterPro" id="IPR016785">
    <property type="entry name" value="ComGD"/>
</dbReference>
<dbReference type="PIRSF" id="PIRSF021292">
    <property type="entry name" value="Competence_ComGD"/>
    <property type="match status" value="1"/>
</dbReference>
<organism evidence="4 5">
    <name type="scientific">Bacillus changyiensis</name>
    <dbReference type="NCBI Taxonomy" id="3004103"/>
    <lineage>
        <taxon>Bacteria</taxon>
        <taxon>Bacillati</taxon>
        <taxon>Bacillota</taxon>
        <taxon>Bacilli</taxon>
        <taxon>Bacillales</taxon>
        <taxon>Bacillaceae</taxon>
        <taxon>Bacillus</taxon>
    </lineage>
</organism>
<keyword evidence="2" id="KW-0178">Competence</keyword>
<sequence>MENIKAQNGFTLLESLTVLLISSIMSILLFSGLPPVYKNRVIQHFVSQLEEDLHYAQQVALTQNKKVKVNFDFAHFTYTIQSADKSDSPFLVRTYDEKVMIKRTTISQNLTYSPDGVPSRGGKIMINTEEASFVITIYLGSGKINVQKK</sequence>
<gene>
    <name evidence="4" type="primary">comGD</name>
    <name evidence="4" type="ORF">PJ311_10105</name>
</gene>
<accession>A0ABT4X3V0</accession>
<dbReference type="InterPro" id="IPR012902">
    <property type="entry name" value="N_methyl_site"/>
</dbReference>
<feature type="transmembrane region" description="Helical" evidence="3">
    <location>
        <begin position="12"/>
        <end position="33"/>
    </location>
</feature>
<dbReference type="NCBIfam" id="TIGR02532">
    <property type="entry name" value="IV_pilin_GFxxxE"/>
    <property type="match status" value="1"/>
</dbReference>
<evidence type="ECO:0000313" key="5">
    <source>
        <dbReference type="Proteomes" id="UP001211894"/>
    </source>
</evidence>
<dbReference type="Pfam" id="PF07963">
    <property type="entry name" value="N_methyl"/>
    <property type="match status" value="1"/>
</dbReference>
<evidence type="ECO:0000313" key="4">
    <source>
        <dbReference type="EMBL" id="MDA7026959.1"/>
    </source>
</evidence>
<dbReference type="Proteomes" id="UP001211894">
    <property type="component" value="Unassembled WGS sequence"/>
</dbReference>
<dbReference type="InterPro" id="IPR045584">
    <property type="entry name" value="Pilin-like"/>
</dbReference>
<dbReference type="SUPFAM" id="SSF54523">
    <property type="entry name" value="Pili subunits"/>
    <property type="match status" value="1"/>
</dbReference>